<organism evidence="9 10">
    <name type="scientific">Ignisphaera aggregans (strain DSM 17230 / JCM 13409 / AQ1.S1)</name>
    <dbReference type="NCBI Taxonomy" id="583356"/>
    <lineage>
        <taxon>Archaea</taxon>
        <taxon>Thermoproteota</taxon>
        <taxon>Thermoprotei</taxon>
        <taxon>Desulfurococcales</taxon>
        <taxon>Desulfurococcaceae</taxon>
        <taxon>Ignisphaera</taxon>
    </lineage>
</organism>
<evidence type="ECO:0000256" key="6">
    <source>
        <dbReference type="ARBA" id="ARBA00023136"/>
    </source>
</evidence>
<feature type="transmembrane region" description="Helical" evidence="7">
    <location>
        <begin position="100"/>
        <end position="121"/>
    </location>
</feature>
<dbReference type="InterPro" id="IPR011701">
    <property type="entry name" value="MFS"/>
</dbReference>
<dbReference type="PANTHER" id="PTHR42718:SF46">
    <property type="entry name" value="BLR6921 PROTEIN"/>
    <property type="match status" value="1"/>
</dbReference>
<evidence type="ECO:0000256" key="7">
    <source>
        <dbReference type="SAM" id="Phobius"/>
    </source>
</evidence>
<feature type="domain" description="Major facilitator superfamily (MFS) profile" evidence="8">
    <location>
        <begin position="9"/>
        <end position="477"/>
    </location>
</feature>
<evidence type="ECO:0000256" key="5">
    <source>
        <dbReference type="ARBA" id="ARBA00022989"/>
    </source>
</evidence>
<keyword evidence="6 7" id="KW-0472">Membrane</keyword>
<evidence type="ECO:0000256" key="1">
    <source>
        <dbReference type="ARBA" id="ARBA00004651"/>
    </source>
</evidence>
<keyword evidence="3" id="KW-1003">Cell membrane</keyword>
<feature type="transmembrane region" description="Helical" evidence="7">
    <location>
        <begin position="199"/>
        <end position="217"/>
    </location>
</feature>
<feature type="transmembrane region" description="Helical" evidence="7">
    <location>
        <begin position="75"/>
        <end position="94"/>
    </location>
</feature>
<dbReference type="SUPFAM" id="SSF103473">
    <property type="entry name" value="MFS general substrate transporter"/>
    <property type="match status" value="1"/>
</dbReference>
<dbReference type="EMBL" id="CP002098">
    <property type="protein sequence ID" value="ADM27467.1"/>
    <property type="molecule type" value="Genomic_DNA"/>
</dbReference>
<feature type="transmembrane region" description="Helical" evidence="7">
    <location>
        <begin position="223"/>
        <end position="246"/>
    </location>
</feature>
<dbReference type="KEGG" id="iag:Igag_0634"/>
<feature type="transmembrane region" description="Helical" evidence="7">
    <location>
        <begin position="267"/>
        <end position="288"/>
    </location>
</feature>
<evidence type="ECO:0000256" key="3">
    <source>
        <dbReference type="ARBA" id="ARBA00022475"/>
    </source>
</evidence>
<dbReference type="PANTHER" id="PTHR42718">
    <property type="entry name" value="MAJOR FACILITATOR SUPERFAMILY MULTIDRUG TRANSPORTER MFSC"/>
    <property type="match status" value="1"/>
</dbReference>
<feature type="transmembrane region" description="Helical" evidence="7">
    <location>
        <begin position="395"/>
        <end position="419"/>
    </location>
</feature>
<dbReference type="BioCyc" id="IAGG583356:GHAH-633-MONOMER"/>
<evidence type="ECO:0000256" key="4">
    <source>
        <dbReference type="ARBA" id="ARBA00022692"/>
    </source>
</evidence>
<feature type="transmembrane region" description="Helical" evidence="7">
    <location>
        <begin position="447"/>
        <end position="470"/>
    </location>
</feature>
<dbReference type="GO" id="GO:0005886">
    <property type="term" value="C:plasma membrane"/>
    <property type="evidence" value="ECO:0007669"/>
    <property type="project" value="UniProtKB-SubCell"/>
</dbReference>
<feature type="transmembrane region" description="Helical" evidence="7">
    <location>
        <begin position="323"/>
        <end position="343"/>
    </location>
</feature>
<keyword evidence="10" id="KW-1185">Reference proteome</keyword>
<feature type="transmembrane region" description="Helical" evidence="7">
    <location>
        <begin position="355"/>
        <end position="374"/>
    </location>
</feature>
<dbReference type="CDD" id="cd17321">
    <property type="entry name" value="MFS_MMR_MDR_like"/>
    <property type="match status" value="1"/>
</dbReference>
<dbReference type="PRINTS" id="PR01036">
    <property type="entry name" value="TCRTETB"/>
</dbReference>
<dbReference type="HOGENOM" id="CLU_3429720_0_0_2"/>
<evidence type="ECO:0000313" key="9">
    <source>
        <dbReference type="EMBL" id="ADM27467.1"/>
    </source>
</evidence>
<evidence type="ECO:0000256" key="2">
    <source>
        <dbReference type="ARBA" id="ARBA00022448"/>
    </source>
</evidence>
<dbReference type="Pfam" id="PF07690">
    <property type="entry name" value="MFS_1"/>
    <property type="match status" value="2"/>
</dbReference>
<accession>E0SSR7</accession>
<feature type="transmembrane region" description="Helical" evidence="7">
    <location>
        <begin position="161"/>
        <end position="178"/>
    </location>
</feature>
<feature type="transmembrane region" description="Helical" evidence="7">
    <location>
        <begin position="133"/>
        <end position="155"/>
    </location>
</feature>
<gene>
    <name evidence="9" type="ordered locus">Igag_0634</name>
</gene>
<keyword evidence="5 7" id="KW-1133">Transmembrane helix</keyword>
<feature type="transmembrane region" description="Helical" evidence="7">
    <location>
        <begin position="294"/>
        <end position="316"/>
    </location>
</feature>
<proteinExistence type="predicted"/>
<dbReference type="Gene3D" id="1.20.1720.10">
    <property type="entry name" value="Multidrug resistance protein D"/>
    <property type="match status" value="1"/>
</dbReference>
<reference evidence="9 10" key="1">
    <citation type="journal article" date="2010" name="Stand. Genomic Sci.">
        <title>Complete genome sequence of Ignisphaera aggregans type strain (AQ1.S1).</title>
        <authorList>
            <person name="Goker M."/>
            <person name="Held B."/>
            <person name="Lapidus A."/>
            <person name="Nolan M."/>
            <person name="Spring S."/>
            <person name="Yasawong M."/>
            <person name="Lucas S."/>
            <person name="Glavina Del Rio T."/>
            <person name="Tice H."/>
            <person name="Cheng J.F."/>
            <person name="Goodwin L."/>
            <person name="Tapia R."/>
            <person name="Pitluck S."/>
            <person name="Liolios K."/>
            <person name="Ivanova N."/>
            <person name="Mavromatis K."/>
            <person name="Mikhailova N."/>
            <person name="Pati A."/>
            <person name="Chen A."/>
            <person name="Palaniappan K."/>
            <person name="Brambilla E."/>
            <person name="Land M."/>
            <person name="Hauser L."/>
            <person name="Chang Y.J."/>
            <person name="Jeffries C.D."/>
            <person name="Brettin T."/>
            <person name="Detter J.C."/>
            <person name="Han C."/>
            <person name="Rohde M."/>
            <person name="Sikorski J."/>
            <person name="Woyke T."/>
            <person name="Bristow J."/>
            <person name="Eisen J.A."/>
            <person name="Markowitz V."/>
            <person name="Hugenholtz P."/>
            <person name="Kyrpides N.C."/>
            <person name="Klenk H.P."/>
        </authorList>
    </citation>
    <scope>NUCLEOTIDE SEQUENCE [LARGE SCALE GENOMIC DNA]</scope>
    <source>
        <strain evidence="10">DSM 17230 / JCM 13409 / AQ1.S1</strain>
    </source>
</reference>
<keyword evidence="4 7" id="KW-0812">Transmembrane</keyword>
<dbReference type="GO" id="GO:0022857">
    <property type="term" value="F:transmembrane transporter activity"/>
    <property type="evidence" value="ECO:0007669"/>
    <property type="project" value="InterPro"/>
</dbReference>
<name>E0SSR7_IGNAA</name>
<protein>
    <recommendedName>
        <fullName evidence="8">Major facilitator superfamily (MFS) profile domain-containing protein</fullName>
    </recommendedName>
</protein>
<dbReference type="AlphaFoldDB" id="E0SSR7"/>
<keyword evidence="2" id="KW-0813">Transport</keyword>
<dbReference type="PROSITE" id="PS50850">
    <property type="entry name" value="MFS"/>
    <property type="match status" value="1"/>
</dbReference>
<dbReference type="InterPro" id="IPR036259">
    <property type="entry name" value="MFS_trans_sf"/>
</dbReference>
<sequence length="484" mass="52861">MDKRSIVHVVSVTTLVSFLTGVNARLALVGIPTIAQSLNAGITTVVWIIQGYMLGSTFMQILIGRLADLYGRVKLFNIGILVFTLGALAAGLSTNSIEVIFSRILQGVGAAFLMALSITILTDHIPSTMLATWLGINQVAWRTGALIGLTLSGFIIDYMGWHWLFLIQVPIGITSYFWSRHTLREIYKPIEKPVIDWRGFAIFTSSVTLILIALTFLTYGYGFIVVGEIFIAIAILLIAIFTVIELREENPLIDLRLFRIWQFTGGIMAQIFYSIAFGASLTLLSIYLQLVKGLSATSTGLALLPFELSFLIAGVAGGRLSDLYGYIPITIAGLLTAGTSLYILSELSSLPETSITMLLIAIAVLGIGAGLFTAPNTSSIMVSVPPHRRGIASSIRTLTFNIGFMISLNIAILAMSMHIPYEIASKIFTYIDISTQQIQTGYIVNELAHGISTAFKIQSILMFIAIPFSLSRIKHRHINQDLRA</sequence>
<dbReference type="Gene3D" id="1.20.1250.20">
    <property type="entry name" value="MFS general substrate transporter like domains"/>
    <property type="match status" value="1"/>
</dbReference>
<dbReference type="InterPro" id="IPR020846">
    <property type="entry name" value="MFS_dom"/>
</dbReference>
<dbReference type="Proteomes" id="UP000001304">
    <property type="component" value="Chromosome"/>
</dbReference>
<evidence type="ECO:0000259" key="8">
    <source>
        <dbReference type="PROSITE" id="PS50850"/>
    </source>
</evidence>
<evidence type="ECO:0000313" key="10">
    <source>
        <dbReference type="Proteomes" id="UP000001304"/>
    </source>
</evidence>
<comment type="subcellular location">
    <subcellularLocation>
        <location evidence="1">Cell membrane</location>
        <topology evidence="1">Multi-pass membrane protein</topology>
    </subcellularLocation>
</comment>
<feature type="transmembrane region" description="Helical" evidence="7">
    <location>
        <begin position="40"/>
        <end position="63"/>
    </location>
</feature>